<organism evidence="1 2">
    <name type="scientific">Coniochaeta hoffmannii</name>
    <dbReference type="NCBI Taxonomy" id="91930"/>
    <lineage>
        <taxon>Eukaryota</taxon>
        <taxon>Fungi</taxon>
        <taxon>Dikarya</taxon>
        <taxon>Ascomycota</taxon>
        <taxon>Pezizomycotina</taxon>
        <taxon>Sordariomycetes</taxon>
        <taxon>Sordariomycetidae</taxon>
        <taxon>Coniochaetales</taxon>
        <taxon>Coniochaetaceae</taxon>
        <taxon>Coniochaeta</taxon>
    </lineage>
</organism>
<name>A0AA38S1N6_9PEZI</name>
<evidence type="ECO:0000313" key="2">
    <source>
        <dbReference type="Proteomes" id="UP001174691"/>
    </source>
</evidence>
<dbReference type="PANTHER" id="PTHR36205:SF2">
    <property type="entry name" value="MAJOR FACILITATOR SUPERFAMILY TRANSPORTER"/>
    <property type="match status" value="1"/>
</dbReference>
<reference evidence="1" key="1">
    <citation type="submission" date="2022-07" db="EMBL/GenBank/DDBJ databases">
        <title>Fungi with potential for degradation of polypropylene.</title>
        <authorList>
            <person name="Gostincar C."/>
        </authorList>
    </citation>
    <scope>NUCLEOTIDE SEQUENCE</scope>
    <source>
        <strain evidence="1">EXF-13287</strain>
    </source>
</reference>
<keyword evidence="2" id="KW-1185">Reference proteome</keyword>
<comment type="caution">
    <text evidence="1">The sequence shown here is derived from an EMBL/GenBank/DDBJ whole genome shotgun (WGS) entry which is preliminary data.</text>
</comment>
<protein>
    <submittedName>
        <fullName evidence="1">DUF3405 domain protein</fullName>
    </submittedName>
</protein>
<dbReference type="InterPro" id="IPR021822">
    <property type="entry name" value="DUF3405"/>
</dbReference>
<dbReference type="Proteomes" id="UP001174691">
    <property type="component" value="Unassembled WGS sequence"/>
</dbReference>
<sequence length="715" mass="82070">MMSKILQVQHRRVLSRQKATLYLAAFVILLYLFFQRSQRAQYQVWKQAVDLGNTILGGAPPIYAASDEIQWTPAPTIDDNAPQLSEDDLKELFKQEYNDLGKKPTAGAIYGNTLTTLVDNHARKTEKERLVNTSESQSNVIDKPFAFNPYPKYNSNDWKATRAEYVPCIGPTGTEVEDIKVFRGRPRGFPAPGFGSYDLLGIDSDLCYERQSRFGQYGIGSPVDQDGHAIDWDRVDWGDLQKKCIHANQGRYDLEGSPNKHLSNYDPKWRETDVDHLREQRDRKKHYHLKPSFWKEKPLPEVEPRTALILRSYTGKDYNDNDRQVIRSLVTELSLRTGGEYQVFLLVHVRDASYNLTNTTTYRSVLDEQIPREFHNMTVLWNDAAVHALYPKLDPVWTANVHNAQWLSVQKFLQDNRQFSYVWNWEMDSRVTGQHYDMLSKLATFAREQPRRGLWERNERFYIPSVHGDFAATFRHSVDRLTVNTTIWGPPSLPFIRPIGPQPPFHSPARDNYKWGVGEEADLITLSPIFNPTNSGWILGNQVWGYSDPEHPSESLPRRTTIITQTRASRTLLDIMHVENLRGNHVGSEMTPQTVSLLHGLKAVYAPMPVFFDRAWSGDSLQRWFNGGPLGQSGGAGCAMGWGREGRFAGSTWYFRADPPQRLYNNWMGYEDNGIGGGEWEEEHGRPCLPAMFLHPVKDVRPREKGYVSDSRLPY</sequence>
<dbReference type="EMBL" id="JANBVN010000004">
    <property type="protein sequence ID" value="KAJ9165389.1"/>
    <property type="molecule type" value="Genomic_DNA"/>
</dbReference>
<proteinExistence type="predicted"/>
<accession>A0AA38S1N6</accession>
<evidence type="ECO:0000313" key="1">
    <source>
        <dbReference type="EMBL" id="KAJ9165389.1"/>
    </source>
</evidence>
<dbReference type="PANTHER" id="PTHR36205">
    <property type="entry name" value="CHROMOSOME 19, WHOLE GENOME SHOTGUN SEQUENCE"/>
    <property type="match status" value="1"/>
</dbReference>
<gene>
    <name evidence="1" type="ORF">NKR19_g483</name>
</gene>
<dbReference type="AlphaFoldDB" id="A0AA38S1N6"/>
<dbReference type="Pfam" id="PF11885">
    <property type="entry name" value="DUF3405"/>
    <property type="match status" value="1"/>
</dbReference>